<dbReference type="AlphaFoldDB" id="A0ABD1EEC9"/>
<dbReference type="Proteomes" id="UP001566132">
    <property type="component" value="Unassembled WGS sequence"/>
</dbReference>
<reference evidence="2 3" key="1">
    <citation type="submission" date="2024-05" db="EMBL/GenBank/DDBJ databases">
        <title>Genetic variation in Jamaican populations of the coffee berry borer (Hypothenemus hampei).</title>
        <authorList>
            <person name="Errbii M."/>
            <person name="Myrie A."/>
        </authorList>
    </citation>
    <scope>NUCLEOTIDE SEQUENCE [LARGE SCALE GENOMIC DNA]</scope>
    <source>
        <strain evidence="2">JA-Hopewell-2020-01-JO</strain>
        <tissue evidence="2">Whole body</tissue>
    </source>
</reference>
<dbReference type="EMBL" id="JBDJPC010000008">
    <property type="protein sequence ID" value="KAL1492990.1"/>
    <property type="molecule type" value="Genomic_DNA"/>
</dbReference>
<feature type="region of interest" description="Disordered" evidence="1">
    <location>
        <begin position="89"/>
        <end position="162"/>
    </location>
</feature>
<name>A0ABD1EEC9_HYPHA</name>
<protein>
    <submittedName>
        <fullName evidence="2">Uncharacterized protein</fullName>
    </submittedName>
</protein>
<feature type="compositionally biased region" description="Basic residues" evidence="1">
    <location>
        <begin position="103"/>
        <end position="128"/>
    </location>
</feature>
<evidence type="ECO:0000313" key="2">
    <source>
        <dbReference type="EMBL" id="KAL1492990.1"/>
    </source>
</evidence>
<proteinExistence type="predicted"/>
<accession>A0ABD1EEC9</accession>
<comment type="caution">
    <text evidence="2">The sequence shown here is derived from an EMBL/GenBank/DDBJ whole genome shotgun (WGS) entry which is preliminary data.</text>
</comment>
<keyword evidence="3" id="KW-1185">Reference proteome</keyword>
<organism evidence="2 3">
    <name type="scientific">Hypothenemus hampei</name>
    <name type="common">Coffee berry borer</name>
    <dbReference type="NCBI Taxonomy" id="57062"/>
    <lineage>
        <taxon>Eukaryota</taxon>
        <taxon>Metazoa</taxon>
        <taxon>Ecdysozoa</taxon>
        <taxon>Arthropoda</taxon>
        <taxon>Hexapoda</taxon>
        <taxon>Insecta</taxon>
        <taxon>Pterygota</taxon>
        <taxon>Neoptera</taxon>
        <taxon>Endopterygota</taxon>
        <taxon>Coleoptera</taxon>
        <taxon>Polyphaga</taxon>
        <taxon>Cucujiformia</taxon>
        <taxon>Curculionidae</taxon>
        <taxon>Scolytinae</taxon>
        <taxon>Hypothenemus</taxon>
    </lineage>
</organism>
<evidence type="ECO:0000256" key="1">
    <source>
        <dbReference type="SAM" id="MobiDB-lite"/>
    </source>
</evidence>
<evidence type="ECO:0000313" key="3">
    <source>
        <dbReference type="Proteomes" id="UP001566132"/>
    </source>
</evidence>
<sequence length="162" mass="18714">MFRSVLMCIYLIANLPLYESNLLQKRQIPREEPSVSVSLENLPPEFRILAQTILSDLQKDGDLEIIIEGDFDPSIPVLDRYKNYEKFPPGSHPQYGFPNRPFPPHRPRGHHHHHHRRPHGPFPRKKPGNVKSDIEDSTEDSKISGYIDGIPVIPLKDDDIRK</sequence>
<gene>
    <name evidence="2" type="ORF">ABEB36_011139</name>
</gene>